<protein>
    <submittedName>
        <fullName evidence="1">Uncharacterized protein</fullName>
    </submittedName>
</protein>
<proteinExistence type="predicted"/>
<gene>
    <name evidence="1" type="ORF">I545_5866</name>
</gene>
<accession>X7YTN6</accession>
<dbReference type="AlphaFoldDB" id="X7YTN6"/>
<reference evidence="1 2" key="1">
    <citation type="submission" date="2013-12" db="EMBL/GenBank/DDBJ databases">
        <authorList>
            <person name="Brown-Elliot B."/>
            <person name="Wallace R."/>
            <person name="Lenaerts A."/>
            <person name="Ordway D."/>
            <person name="DeGroote M.A."/>
            <person name="Parker T."/>
            <person name="Sizemore C."/>
            <person name="Tallon L.J."/>
            <person name="Sadzewicz L.K."/>
            <person name="Sengamalay N."/>
            <person name="Fraser C.M."/>
            <person name="Hine E."/>
            <person name="Shefchek K.A."/>
            <person name="Das S.P."/>
            <person name="Tettelin H."/>
        </authorList>
    </citation>
    <scope>NUCLEOTIDE SEQUENCE [LARGE SCALE GENOMIC DNA]</scope>
    <source>
        <strain evidence="1 2">662</strain>
    </source>
</reference>
<dbReference type="EMBL" id="JAOA01000013">
    <property type="protein sequence ID" value="EUA09740.1"/>
    <property type="molecule type" value="Genomic_DNA"/>
</dbReference>
<evidence type="ECO:0000313" key="2">
    <source>
        <dbReference type="Proteomes" id="UP000020561"/>
    </source>
</evidence>
<name>X7YTN6_MYCKA</name>
<organism evidence="1 2">
    <name type="scientific">Mycobacterium kansasii 662</name>
    <dbReference type="NCBI Taxonomy" id="1299326"/>
    <lineage>
        <taxon>Bacteria</taxon>
        <taxon>Bacillati</taxon>
        <taxon>Actinomycetota</taxon>
        <taxon>Actinomycetes</taxon>
        <taxon>Mycobacteriales</taxon>
        <taxon>Mycobacteriaceae</taxon>
        <taxon>Mycobacterium</taxon>
    </lineage>
</organism>
<dbReference type="Proteomes" id="UP000020561">
    <property type="component" value="Unassembled WGS sequence"/>
</dbReference>
<comment type="caution">
    <text evidence="1">The sequence shown here is derived from an EMBL/GenBank/DDBJ whole genome shotgun (WGS) entry which is preliminary data.</text>
</comment>
<sequence>MIGPEVVRAPHGGIAHCGPLRAMRLRVNTALRDATVQVAP</sequence>
<evidence type="ECO:0000313" key="1">
    <source>
        <dbReference type="EMBL" id="EUA09740.1"/>
    </source>
</evidence>